<accession>A0A4Y3VJE7</accession>
<dbReference type="PANTHER" id="PTHR47894:SF1">
    <property type="entry name" value="HTH-TYPE TRANSCRIPTIONAL REGULATOR VQSM"/>
    <property type="match status" value="1"/>
</dbReference>
<gene>
    <name evidence="5" type="primary">adiY</name>
    <name evidence="5" type="ORF">SSP24_47290</name>
</gene>
<proteinExistence type="predicted"/>
<dbReference type="Pfam" id="PF12833">
    <property type="entry name" value="HTH_18"/>
    <property type="match status" value="1"/>
</dbReference>
<dbReference type="EMBL" id="BJND01000035">
    <property type="protein sequence ID" value="GEC07074.1"/>
    <property type="molecule type" value="Genomic_DNA"/>
</dbReference>
<evidence type="ECO:0000313" key="6">
    <source>
        <dbReference type="Proteomes" id="UP000317881"/>
    </source>
</evidence>
<dbReference type="SMART" id="SM00342">
    <property type="entry name" value="HTH_ARAC"/>
    <property type="match status" value="1"/>
</dbReference>
<dbReference type="SUPFAM" id="SSF46689">
    <property type="entry name" value="Homeodomain-like"/>
    <property type="match status" value="1"/>
</dbReference>
<keyword evidence="6" id="KW-1185">Reference proteome</keyword>
<evidence type="ECO:0000259" key="4">
    <source>
        <dbReference type="PROSITE" id="PS01124"/>
    </source>
</evidence>
<name>A0A4Y3VJE7_9ACTN</name>
<dbReference type="GO" id="GO:0000976">
    <property type="term" value="F:transcription cis-regulatory region binding"/>
    <property type="evidence" value="ECO:0007669"/>
    <property type="project" value="TreeGrafter"/>
</dbReference>
<evidence type="ECO:0000256" key="2">
    <source>
        <dbReference type="ARBA" id="ARBA00023125"/>
    </source>
</evidence>
<dbReference type="InterPro" id="IPR032687">
    <property type="entry name" value="AraC-type_N"/>
</dbReference>
<dbReference type="Proteomes" id="UP000317881">
    <property type="component" value="Unassembled WGS sequence"/>
</dbReference>
<dbReference type="GO" id="GO:0005829">
    <property type="term" value="C:cytosol"/>
    <property type="evidence" value="ECO:0007669"/>
    <property type="project" value="TreeGrafter"/>
</dbReference>
<dbReference type="InterPro" id="IPR018060">
    <property type="entry name" value="HTH_AraC"/>
</dbReference>
<keyword evidence="1" id="KW-0805">Transcription regulation</keyword>
<reference evidence="5 6" key="1">
    <citation type="submission" date="2019-06" db="EMBL/GenBank/DDBJ databases">
        <title>Whole genome shotgun sequence of Streptomyces spinoverrucosus NBRC 14228.</title>
        <authorList>
            <person name="Hosoyama A."/>
            <person name="Uohara A."/>
            <person name="Ohji S."/>
            <person name="Ichikawa N."/>
        </authorList>
    </citation>
    <scope>NUCLEOTIDE SEQUENCE [LARGE SCALE GENOMIC DNA]</scope>
    <source>
        <strain evidence="5 6">NBRC 14228</strain>
    </source>
</reference>
<dbReference type="PANTHER" id="PTHR47894">
    <property type="entry name" value="HTH-TYPE TRANSCRIPTIONAL REGULATOR GADX"/>
    <property type="match status" value="1"/>
</dbReference>
<organism evidence="5 6">
    <name type="scientific">Streptomyces spinoverrucosus</name>
    <dbReference type="NCBI Taxonomy" id="284043"/>
    <lineage>
        <taxon>Bacteria</taxon>
        <taxon>Bacillati</taxon>
        <taxon>Actinomycetota</taxon>
        <taxon>Actinomycetes</taxon>
        <taxon>Kitasatosporales</taxon>
        <taxon>Streptomycetaceae</taxon>
        <taxon>Streptomyces</taxon>
    </lineage>
</organism>
<dbReference type="Gene3D" id="1.10.10.60">
    <property type="entry name" value="Homeodomain-like"/>
    <property type="match status" value="1"/>
</dbReference>
<protein>
    <submittedName>
        <fullName evidence="5">AraC family transcriptional regulator</fullName>
    </submittedName>
</protein>
<dbReference type="GO" id="GO:0003700">
    <property type="term" value="F:DNA-binding transcription factor activity"/>
    <property type="evidence" value="ECO:0007669"/>
    <property type="project" value="InterPro"/>
</dbReference>
<dbReference type="AlphaFoldDB" id="A0A4Y3VJE7"/>
<feature type="domain" description="HTH araC/xylS-type" evidence="4">
    <location>
        <begin position="227"/>
        <end position="324"/>
    </location>
</feature>
<keyword evidence="3" id="KW-0804">Transcription</keyword>
<keyword evidence="2" id="KW-0238">DNA-binding</keyword>
<sequence>MRTVVEAAADRGADPDRLLRGAGLRHGGLDLLERIPSSTVRRIWDLTIDATGDRCFGLHVGGRLRPGAYHVLGHALLASPTLQDAAQLTVRYHRMVSDAGRLSFTRHADRAALTYRRFTPPGDADVQQTEAVVAGIVTAARWLSPDGWQATRITFTHPAPEEGTGPWEAALGAPVTFGASENRMEWTLGQMDAPLPYGDPALLGMYRGYADGILAGLHPHGRLPVSRRAAAWLSRQDLATVRPDDLARALHMSGRGLRRALQEDGTSWRLLLDEARHRLAVRWVGDGARTLGEIARRLGYSDVPSLVRAFNRWEGMPPRRYAQAAAAAAAASAADRNAGAGPASAAEPGP</sequence>
<dbReference type="InterPro" id="IPR009057">
    <property type="entry name" value="Homeodomain-like_sf"/>
</dbReference>
<evidence type="ECO:0000256" key="1">
    <source>
        <dbReference type="ARBA" id="ARBA00023015"/>
    </source>
</evidence>
<dbReference type="PROSITE" id="PS01124">
    <property type="entry name" value="HTH_ARAC_FAMILY_2"/>
    <property type="match status" value="1"/>
</dbReference>
<evidence type="ECO:0000313" key="5">
    <source>
        <dbReference type="EMBL" id="GEC07074.1"/>
    </source>
</evidence>
<dbReference type="Pfam" id="PF12625">
    <property type="entry name" value="Arabinose_bd"/>
    <property type="match status" value="1"/>
</dbReference>
<comment type="caution">
    <text evidence="5">The sequence shown here is derived from an EMBL/GenBank/DDBJ whole genome shotgun (WGS) entry which is preliminary data.</text>
</comment>
<evidence type="ECO:0000256" key="3">
    <source>
        <dbReference type="ARBA" id="ARBA00023163"/>
    </source>
</evidence>